<dbReference type="PROSITE" id="PS51257">
    <property type="entry name" value="PROKAR_LIPOPROTEIN"/>
    <property type="match status" value="1"/>
</dbReference>
<feature type="region of interest" description="Disordered" evidence="1">
    <location>
        <begin position="202"/>
        <end position="264"/>
    </location>
</feature>
<proteinExistence type="predicted"/>
<dbReference type="Proteomes" id="UP001054857">
    <property type="component" value="Unassembled WGS sequence"/>
</dbReference>
<organism evidence="2 3">
    <name type="scientific">Astrephomene gubernaculifera</name>
    <dbReference type="NCBI Taxonomy" id="47775"/>
    <lineage>
        <taxon>Eukaryota</taxon>
        <taxon>Viridiplantae</taxon>
        <taxon>Chlorophyta</taxon>
        <taxon>core chlorophytes</taxon>
        <taxon>Chlorophyceae</taxon>
        <taxon>CS clade</taxon>
        <taxon>Chlamydomonadales</taxon>
        <taxon>Astrephomenaceae</taxon>
        <taxon>Astrephomene</taxon>
    </lineage>
</organism>
<evidence type="ECO:0000256" key="1">
    <source>
        <dbReference type="SAM" id="MobiDB-lite"/>
    </source>
</evidence>
<protein>
    <submittedName>
        <fullName evidence="2">Uncharacterized protein</fullName>
    </submittedName>
</protein>
<evidence type="ECO:0000313" key="2">
    <source>
        <dbReference type="EMBL" id="GFR43861.1"/>
    </source>
</evidence>
<name>A0AAD3DQ52_9CHLO</name>
<accession>A0AAD3DQ52</accession>
<reference evidence="2 3" key="1">
    <citation type="journal article" date="2021" name="Sci. Rep.">
        <title>Genome sequencing of the multicellular alga Astrephomene provides insights into convergent evolution of germ-soma differentiation.</title>
        <authorList>
            <person name="Yamashita S."/>
            <person name="Yamamoto K."/>
            <person name="Matsuzaki R."/>
            <person name="Suzuki S."/>
            <person name="Yamaguchi H."/>
            <person name="Hirooka S."/>
            <person name="Minakuchi Y."/>
            <person name="Miyagishima S."/>
            <person name="Kawachi M."/>
            <person name="Toyoda A."/>
            <person name="Nozaki H."/>
        </authorList>
    </citation>
    <scope>NUCLEOTIDE SEQUENCE [LARGE SCALE GENOMIC DNA]</scope>
    <source>
        <strain evidence="2 3">NIES-4017</strain>
    </source>
</reference>
<sequence length="534" mass="53535">MRRLGLTATNALAGCGVPAAASALPTIAACAPRLTTIHRTASTCSYNSWCPNRPCLTQAAAPCNGVPHKRGGLLRAAAAVVPAALAATAAPHSTSAPVLCDPSAYQSLSLLILLHECVRRVYGRPLLEAGELLSLSTQLDSLPCCVLLLAPPPPPPVQASPLVAPVGAAPPSSAPAAGASAPASTVSAAESPFGSIGEAAAGRLEGGVGGSSSGKPSLRDDGRSAAVDMRATASDTSTSSSSGSGEGSSSSSGGGIGRNGGGSSMRVQYMNRAAAEALKACGEGCKSGGDVGSGGGGGGGSRSRGSQGDVPRSISWPLFAAEEDGGRGLEAVLKELMAAQGPPRSGQLRPLTLRTGAARQGSGSGAVQGSITCPEALLLPLMSPNGRCAGVAILFDRWEVRGTLAAPPQPQQQQQPQPQQQQGLSTALLEGRPLVPEVPYGSQPAPEAVLAALREAVRGQADAVRVLKTQQGLANTDPRVTSAVAQLQHLKAELELQQRLAAAFSEGNQGVVRRLLAGPGPEAVEEAEGAPSRQ</sequence>
<feature type="compositionally biased region" description="Low complexity" evidence="1">
    <location>
        <begin position="237"/>
        <end position="251"/>
    </location>
</feature>
<feature type="compositionally biased region" description="Gly residues" evidence="1">
    <location>
        <begin position="291"/>
        <end position="302"/>
    </location>
</feature>
<feature type="region of interest" description="Disordered" evidence="1">
    <location>
        <begin position="291"/>
        <end position="312"/>
    </location>
</feature>
<dbReference type="AlphaFoldDB" id="A0AAD3DQ52"/>
<keyword evidence="3" id="KW-1185">Reference proteome</keyword>
<feature type="compositionally biased region" description="Gly residues" evidence="1">
    <location>
        <begin position="252"/>
        <end position="263"/>
    </location>
</feature>
<dbReference type="EMBL" id="BMAR01000006">
    <property type="protein sequence ID" value="GFR43861.1"/>
    <property type="molecule type" value="Genomic_DNA"/>
</dbReference>
<comment type="caution">
    <text evidence="2">The sequence shown here is derived from an EMBL/GenBank/DDBJ whole genome shotgun (WGS) entry which is preliminary data.</text>
</comment>
<gene>
    <name evidence="2" type="ORF">Agub_g4989</name>
</gene>
<evidence type="ECO:0000313" key="3">
    <source>
        <dbReference type="Proteomes" id="UP001054857"/>
    </source>
</evidence>